<keyword evidence="6" id="KW-1185">Reference proteome</keyword>
<dbReference type="PANTHER" id="PTHR45644:SF56">
    <property type="entry name" value="AAA ATPASE, PUTATIVE (AFU_ORTHOLOGUE AFUA_2G12920)-RELATED"/>
    <property type="match status" value="1"/>
</dbReference>
<feature type="region of interest" description="Disordered" evidence="3">
    <location>
        <begin position="60"/>
        <end position="84"/>
    </location>
</feature>
<accession>A0A0L0S875</accession>
<dbReference type="InterPro" id="IPR051701">
    <property type="entry name" value="Mito_OM_Translocase_MSP1"/>
</dbReference>
<gene>
    <name evidence="5" type="ORF">AMAG_18267</name>
</gene>
<dbReference type="OrthoDB" id="39734at2759"/>
<proteinExistence type="predicted"/>
<dbReference type="GO" id="GO:0005524">
    <property type="term" value="F:ATP binding"/>
    <property type="evidence" value="ECO:0007669"/>
    <property type="project" value="UniProtKB-KW"/>
</dbReference>
<evidence type="ECO:0000313" key="6">
    <source>
        <dbReference type="Proteomes" id="UP000054350"/>
    </source>
</evidence>
<dbReference type="eggNOG" id="KOG0737">
    <property type="taxonomic scope" value="Eukaryota"/>
</dbReference>
<dbReference type="InterPro" id="IPR041569">
    <property type="entry name" value="AAA_lid_3"/>
</dbReference>
<evidence type="ECO:0000256" key="2">
    <source>
        <dbReference type="ARBA" id="ARBA00022840"/>
    </source>
</evidence>
<protein>
    <recommendedName>
        <fullName evidence="4">AAA ATPase AAA+ lid domain-containing protein</fullName>
    </recommendedName>
</protein>
<dbReference type="Pfam" id="PF17862">
    <property type="entry name" value="AAA_lid_3"/>
    <property type="match status" value="1"/>
</dbReference>
<dbReference type="Proteomes" id="UP000054350">
    <property type="component" value="Unassembled WGS sequence"/>
</dbReference>
<evidence type="ECO:0000313" key="5">
    <source>
        <dbReference type="EMBL" id="KNE58549.1"/>
    </source>
</evidence>
<dbReference type="STRING" id="578462.A0A0L0S875"/>
<evidence type="ECO:0000256" key="1">
    <source>
        <dbReference type="ARBA" id="ARBA00022741"/>
    </source>
</evidence>
<name>A0A0L0S875_ALLM3</name>
<dbReference type="EMBL" id="GG745333">
    <property type="protein sequence ID" value="KNE58549.1"/>
    <property type="molecule type" value="Genomic_DNA"/>
</dbReference>
<dbReference type="Gene3D" id="1.10.8.60">
    <property type="match status" value="1"/>
</dbReference>
<evidence type="ECO:0000259" key="4">
    <source>
        <dbReference type="Pfam" id="PF17862"/>
    </source>
</evidence>
<feature type="domain" description="AAA ATPase AAA+ lid" evidence="4">
    <location>
        <begin position="35"/>
        <end position="59"/>
    </location>
</feature>
<reference evidence="5 6" key="1">
    <citation type="submission" date="2009-11" db="EMBL/GenBank/DDBJ databases">
        <title>Annotation of Allomyces macrogynus ATCC 38327.</title>
        <authorList>
            <consortium name="The Broad Institute Genome Sequencing Platform"/>
            <person name="Russ C."/>
            <person name="Cuomo C."/>
            <person name="Burger G."/>
            <person name="Gray M.W."/>
            <person name="Holland P.W.H."/>
            <person name="King N."/>
            <person name="Lang F.B.F."/>
            <person name="Roger A.J."/>
            <person name="Ruiz-Trillo I."/>
            <person name="Young S.K."/>
            <person name="Zeng Q."/>
            <person name="Gargeya S."/>
            <person name="Fitzgerald M."/>
            <person name="Haas B."/>
            <person name="Abouelleil A."/>
            <person name="Alvarado L."/>
            <person name="Arachchi H.M."/>
            <person name="Berlin A."/>
            <person name="Chapman S.B."/>
            <person name="Gearin G."/>
            <person name="Goldberg J."/>
            <person name="Griggs A."/>
            <person name="Gujja S."/>
            <person name="Hansen M."/>
            <person name="Heiman D."/>
            <person name="Howarth C."/>
            <person name="Larimer J."/>
            <person name="Lui A."/>
            <person name="MacDonald P.J.P."/>
            <person name="McCowen C."/>
            <person name="Montmayeur A."/>
            <person name="Murphy C."/>
            <person name="Neiman D."/>
            <person name="Pearson M."/>
            <person name="Priest M."/>
            <person name="Roberts A."/>
            <person name="Saif S."/>
            <person name="Shea T."/>
            <person name="Sisk P."/>
            <person name="Stolte C."/>
            <person name="Sykes S."/>
            <person name="Wortman J."/>
            <person name="Nusbaum C."/>
            <person name="Birren B."/>
        </authorList>
    </citation>
    <scope>NUCLEOTIDE SEQUENCE [LARGE SCALE GENOMIC DNA]</scope>
    <source>
        <strain evidence="5 6">ATCC 38327</strain>
    </source>
</reference>
<organism evidence="5 6">
    <name type="scientific">Allomyces macrogynus (strain ATCC 38327)</name>
    <name type="common">Allomyces javanicus var. macrogynus</name>
    <dbReference type="NCBI Taxonomy" id="578462"/>
    <lineage>
        <taxon>Eukaryota</taxon>
        <taxon>Fungi</taxon>
        <taxon>Fungi incertae sedis</taxon>
        <taxon>Blastocladiomycota</taxon>
        <taxon>Blastocladiomycetes</taxon>
        <taxon>Blastocladiales</taxon>
        <taxon>Blastocladiaceae</taxon>
        <taxon>Allomyces</taxon>
    </lineage>
</organism>
<evidence type="ECO:0000256" key="3">
    <source>
        <dbReference type="SAM" id="MobiDB-lite"/>
    </source>
</evidence>
<dbReference type="PANTHER" id="PTHR45644">
    <property type="entry name" value="AAA ATPASE, PUTATIVE (AFU_ORTHOLOGUE AFUA_2G12920)-RELATED-RELATED"/>
    <property type="match status" value="1"/>
</dbReference>
<keyword evidence="1" id="KW-0547">Nucleotide-binding</keyword>
<sequence>MPTPEEQRAQVVRLLADETLDQPSLIDDLIPRVRGYSGSDLKNVCVAAALAAVRELAAESKTTAAAESTTTPASATSDATVTASTTPAPRVLKWSHFLTALNEVRPSVSDDMGSLIRLREFAAETERGAKGQRQFGFAPILSEVARNAAAKPVAE</sequence>
<reference evidence="6" key="2">
    <citation type="submission" date="2009-11" db="EMBL/GenBank/DDBJ databases">
        <title>The Genome Sequence of Allomyces macrogynus strain ATCC 38327.</title>
        <authorList>
            <consortium name="The Broad Institute Genome Sequencing Platform"/>
            <person name="Russ C."/>
            <person name="Cuomo C."/>
            <person name="Shea T."/>
            <person name="Young S.K."/>
            <person name="Zeng Q."/>
            <person name="Koehrsen M."/>
            <person name="Haas B."/>
            <person name="Borodovsky M."/>
            <person name="Guigo R."/>
            <person name="Alvarado L."/>
            <person name="Berlin A."/>
            <person name="Borenstein D."/>
            <person name="Chen Z."/>
            <person name="Engels R."/>
            <person name="Freedman E."/>
            <person name="Gellesch M."/>
            <person name="Goldberg J."/>
            <person name="Griggs A."/>
            <person name="Gujja S."/>
            <person name="Heiman D."/>
            <person name="Hepburn T."/>
            <person name="Howarth C."/>
            <person name="Jen D."/>
            <person name="Larson L."/>
            <person name="Lewis B."/>
            <person name="Mehta T."/>
            <person name="Park D."/>
            <person name="Pearson M."/>
            <person name="Roberts A."/>
            <person name="Saif S."/>
            <person name="Shenoy N."/>
            <person name="Sisk P."/>
            <person name="Stolte C."/>
            <person name="Sykes S."/>
            <person name="Walk T."/>
            <person name="White J."/>
            <person name="Yandava C."/>
            <person name="Burger G."/>
            <person name="Gray M.W."/>
            <person name="Holland P.W.H."/>
            <person name="King N."/>
            <person name="Lang F.B.F."/>
            <person name="Roger A.J."/>
            <person name="Ruiz-Trillo I."/>
            <person name="Lander E."/>
            <person name="Nusbaum C."/>
        </authorList>
    </citation>
    <scope>NUCLEOTIDE SEQUENCE [LARGE SCALE GENOMIC DNA]</scope>
    <source>
        <strain evidence="6">ATCC 38327</strain>
    </source>
</reference>
<dbReference type="VEuPathDB" id="FungiDB:AMAG_18267"/>
<dbReference type="GO" id="GO:0005741">
    <property type="term" value="C:mitochondrial outer membrane"/>
    <property type="evidence" value="ECO:0007669"/>
    <property type="project" value="TreeGrafter"/>
</dbReference>
<keyword evidence="2" id="KW-0067">ATP-binding</keyword>
<dbReference type="AlphaFoldDB" id="A0A0L0S875"/>